<organism evidence="1 2">
    <name type="scientific">Clostridium aromativorans</name>
    <dbReference type="NCBI Taxonomy" id="2836848"/>
    <lineage>
        <taxon>Bacteria</taxon>
        <taxon>Bacillati</taxon>
        <taxon>Bacillota</taxon>
        <taxon>Clostridia</taxon>
        <taxon>Eubacteriales</taxon>
        <taxon>Clostridiaceae</taxon>
        <taxon>Clostridium</taxon>
    </lineage>
</organism>
<sequence>MVKSLDAIDAYKCLPKFLTTEPVAKIEDLNIMAPNSIIQNLPIKYLHKSRPIRDIGRGAWAKTQVDLMKNTDKRFDNLV</sequence>
<evidence type="ECO:0000313" key="1">
    <source>
        <dbReference type="EMBL" id="MCC9293497.1"/>
    </source>
</evidence>
<protein>
    <submittedName>
        <fullName evidence="1">Uncharacterized protein</fullName>
    </submittedName>
</protein>
<accession>A0ABS8N124</accession>
<dbReference type="RefSeq" id="WP_229980503.1">
    <property type="nucleotide sequence ID" value="NZ_JAJJPB010000001.1"/>
</dbReference>
<name>A0ABS8N124_9CLOT</name>
<proteinExistence type="predicted"/>
<gene>
    <name evidence="1" type="ORF">LN736_01220</name>
</gene>
<reference evidence="1" key="1">
    <citation type="submission" date="2021-11" db="EMBL/GenBank/DDBJ databases">
        <authorList>
            <person name="Qingchun L."/>
            <person name="Dong Z."/>
            <person name="Zongwei Q."/>
            <person name="Jia Z."/>
            <person name="Duotao L."/>
        </authorList>
    </citation>
    <scope>NUCLEOTIDE SEQUENCE</scope>
    <source>
        <strain evidence="1">WLY-B-L2</strain>
    </source>
</reference>
<comment type="caution">
    <text evidence="1">The sequence shown here is derived from an EMBL/GenBank/DDBJ whole genome shotgun (WGS) entry which is preliminary data.</text>
</comment>
<dbReference type="EMBL" id="JAJJPB010000001">
    <property type="protein sequence ID" value="MCC9293497.1"/>
    <property type="molecule type" value="Genomic_DNA"/>
</dbReference>
<dbReference type="Proteomes" id="UP001165422">
    <property type="component" value="Unassembled WGS sequence"/>
</dbReference>
<keyword evidence="2" id="KW-1185">Reference proteome</keyword>
<evidence type="ECO:0000313" key="2">
    <source>
        <dbReference type="Proteomes" id="UP001165422"/>
    </source>
</evidence>